<evidence type="ECO:0000313" key="1">
    <source>
        <dbReference type="EMBL" id="MCX2937897.1"/>
    </source>
</evidence>
<dbReference type="InterPro" id="IPR029069">
    <property type="entry name" value="HotDog_dom_sf"/>
</dbReference>
<accession>A0ABT3SG85</accession>
<proteinExistence type="predicted"/>
<sequence length="137" mass="15839">MGKGFTTGVHVRWSDIDMYQHINHATMVTILEEARVDFLAEPFADDIATIGLLIHEVQVLYKGQLRLADSPLQVTMWTKRLRAVDFTLGYEVRSLTAEPDSRPSVIAETQLAAVHIEEQRLVRLSPKHREYLQRWQR</sequence>
<dbReference type="PANTHER" id="PTHR31793">
    <property type="entry name" value="4-HYDROXYBENZOYL-COA THIOESTERASE FAMILY MEMBER"/>
    <property type="match status" value="1"/>
</dbReference>
<evidence type="ECO:0000313" key="2">
    <source>
        <dbReference type="Proteomes" id="UP001300745"/>
    </source>
</evidence>
<name>A0ABT3SG85_9MYCO</name>
<dbReference type="RefSeq" id="WP_265997597.1">
    <property type="nucleotide sequence ID" value="NZ_JAPJDN010000010.1"/>
</dbReference>
<dbReference type="InterPro" id="IPR050563">
    <property type="entry name" value="4-hydroxybenzoyl-CoA_TE"/>
</dbReference>
<dbReference type="Gene3D" id="3.10.129.10">
    <property type="entry name" value="Hotdog Thioesterase"/>
    <property type="match status" value="1"/>
</dbReference>
<dbReference type="PANTHER" id="PTHR31793:SF24">
    <property type="entry name" value="LONG-CHAIN ACYL-COA THIOESTERASE FADM"/>
    <property type="match status" value="1"/>
</dbReference>
<dbReference type="Pfam" id="PF13279">
    <property type="entry name" value="4HBT_2"/>
    <property type="match status" value="1"/>
</dbReference>
<dbReference type="Proteomes" id="UP001300745">
    <property type="component" value="Unassembled WGS sequence"/>
</dbReference>
<dbReference type="CDD" id="cd00586">
    <property type="entry name" value="4HBT"/>
    <property type="match status" value="1"/>
</dbReference>
<comment type="caution">
    <text evidence="1">The sequence shown here is derived from an EMBL/GenBank/DDBJ whole genome shotgun (WGS) entry which is preliminary data.</text>
</comment>
<dbReference type="SUPFAM" id="SSF54637">
    <property type="entry name" value="Thioesterase/thiol ester dehydrase-isomerase"/>
    <property type="match status" value="1"/>
</dbReference>
<gene>
    <name evidence="1" type="ORF">ORI27_14410</name>
</gene>
<keyword evidence="2" id="KW-1185">Reference proteome</keyword>
<organism evidence="1 2">
    <name type="scientific">Mycobacterium pinniadriaticum</name>
    <dbReference type="NCBI Taxonomy" id="2994102"/>
    <lineage>
        <taxon>Bacteria</taxon>
        <taxon>Bacillati</taxon>
        <taxon>Actinomycetota</taxon>
        <taxon>Actinomycetes</taxon>
        <taxon>Mycobacteriales</taxon>
        <taxon>Mycobacteriaceae</taxon>
        <taxon>Mycobacterium</taxon>
    </lineage>
</organism>
<dbReference type="EMBL" id="JAPJDO010000010">
    <property type="protein sequence ID" value="MCX2937897.1"/>
    <property type="molecule type" value="Genomic_DNA"/>
</dbReference>
<reference evidence="1 2" key="1">
    <citation type="submission" date="2022-11" db="EMBL/GenBank/DDBJ databases">
        <title>Mycobacterium sp. nov.</title>
        <authorList>
            <person name="Papic B."/>
            <person name="Spicic S."/>
            <person name="Duvnjak S."/>
        </authorList>
    </citation>
    <scope>NUCLEOTIDE SEQUENCE [LARGE SCALE GENOMIC DNA]</scope>
    <source>
        <strain evidence="1 2">CVI_P4</strain>
    </source>
</reference>
<protein>
    <submittedName>
        <fullName evidence="1">Thioesterase family protein</fullName>
    </submittedName>
</protein>